<sequence length="142" mass="15339">MAFNQYCPNGKWPFGGEGGPDDNPVPSGDAAMKISEIIASADAGEYTFGGCAETLPALPGLYIDGVGLISLPLIQEQATVLIGKCEKSPFGHNMDTKMDESVRKSRQLSPDQVQIKHPSWQTEIEKLTETIADRLGYKGIQL</sequence>
<dbReference type="PANTHER" id="PTHR33099">
    <property type="entry name" value="FE2OG DIOXYGENASE DOMAIN-CONTAINING PROTEIN"/>
    <property type="match status" value="1"/>
</dbReference>
<reference evidence="1 2" key="1">
    <citation type="submission" date="2024-09" db="EMBL/GenBank/DDBJ databases">
        <title>Genome sequencing and assembly of Phytophthora oleae, isolate VK10A, causative agent of rot of olive drupes.</title>
        <authorList>
            <person name="Conti Taguali S."/>
            <person name="Riolo M."/>
            <person name="La Spada F."/>
            <person name="Cacciola S.O."/>
            <person name="Dionisio G."/>
        </authorList>
    </citation>
    <scope>NUCLEOTIDE SEQUENCE [LARGE SCALE GENOMIC DNA]</scope>
    <source>
        <strain evidence="1 2">VK10A</strain>
    </source>
</reference>
<gene>
    <name evidence="1" type="ORF">V7S43_007583</name>
</gene>
<protein>
    <submittedName>
        <fullName evidence="1">Uncharacterized protein</fullName>
    </submittedName>
</protein>
<accession>A0ABD3FNB0</accession>
<keyword evidence="2" id="KW-1185">Reference proteome</keyword>
<evidence type="ECO:0000313" key="2">
    <source>
        <dbReference type="Proteomes" id="UP001632037"/>
    </source>
</evidence>
<organism evidence="1 2">
    <name type="scientific">Phytophthora oleae</name>
    <dbReference type="NCBI Taxonomy" id="2107226"/>
    <lineage>
        <taxon>Eukaryota</taxon>
        <taxon>Sar</taxon>
        <taxon>Stramenopiles</taxon>
        <taxon>Oomycota</taxon>
        <taxon>Peronosporomycetes</taxon>
        <taxon>Peronosporales</taxon>
        <taxon>Peronosporaceae</taxon>
        <taxon>Phytophthora</taxon>
    </lineage>
</organism>
<dbReference type="EMBL" id="JBIMZQ010000014">
    <property type="protein sequence ID" value="KAL3667357.1"/>
    <property type="molecule type" value="Genomic_DNA"/>
</dbReference>
<proteinExistence type="predicted"/>
<dbReference type="AlphaFoldDB" id="A0ABD3FNB0"/>
<dbReference type="Proteomes" id="UP001632037">
    <property type="component" value="Unassembled WGS sequence"/>
</dbReference>
<dbReference type="PANTHER" id="PTHR33099:SF7">
    <property type="entry name" value="MYND-TYPE DOMAIN-CONTAINING PROTEIN"/>
    <property type="match status" value="1"/>
</dbReference>
<comment type="caution">
    <text evidence="1">The sequence shown here is derived from an EMBL/GenBank/DDBJ whole genome shotgun (WGS) entry which is preliminary data.</text>
</comment>
<evidence type="ECO:0000313" key="1">
    <source>
        <dbReference type="EMBL" id="KAL3667357.1"/>
    </source>
</evidence>
<name>A0ABD3FNB0_9STRA</name>